<sequence length="97" mass="11220">MDIILNVEKKYPPLLRRPAYLASPRAREELQAHINELMKVGILNKFGHNEEVELKLPVVITWNNGKSKMVGDFGELNTYTITDRYLICIIHETLTQL</sequence>
<gene>
    <name evidence="1" type="ORF">O181_076302</name>
</gene>
<dbReference type="Gene3D" id="3.10.10.10">
    <property type="entry name" value="HIV Type 1 Reverse Transcriptase, subunit A, domain 1"/>
    <property type="match status" value="1"/>
</dbReference>
<comment type="caution">
    <text evidence="1">The sequence shown here is derived from an EMBL/GenBank/DDBJ whole genome shotgun (WGS) entry which is preliminary data.</text>
</comment>
<dbReference type="Proteomes" id="UP000765509">
    <property type="component" value="Unassembled WGS sequence"/>
</dbReference>
<evidence type="ECO:0000313" key="2">
    <source>
        <dbReference type="Proteomes" id="UP000765509"/>
    </source>
</evidence>
<dbReference type="SUPFAM" id="SSF56672">
    <property type="entry name" value="DNA/RNA polymerases"/>
    <property type="match status" value="1"/>
</dbReference>
<name>A0A9Q3FE30_9BASI</name>
<organism evidence="1 2">
    <name type="scientific">Austropuccinia psidii MF-1</name>
    <dbReference type="NCBI Taxonomy" id="1389203"/>
    <lineage>
        <taxon>Eukaryota</taxon>
        <taxon>Fungi</taxon>
        <taxon>Dikarya</taxon>
        <taxon>Basidiomycota</taxon>
        <taxon>Pucciniomycotina</taxon>
        <taxon>Pucciniomycetes</taxon>
        <taxon>Pucciniales</taxon>
        <taxon>Sphaerophragmiaceae</taxon>
        <taxon>Austropuccinia</taxon>
    </lineage>
</organism>
<keyword evidence="2" id="KW-1185">Reference proteome</keyword>
<reference evidence="1" key="1">
    <citation type="submission" date="2021-03" db="EMBL/GenBank/DDBJ databases">
        <title>Draft genome sequence of rust myrtle Austropuccinia psidii MF-1, a brazilian biotype.</title>
        <authorList>
            <person name="Quecine M.C."/>
            <person name="Pachon D.M.R."/>
            <person name="Bonatelli M.L."/>
            <person name="Correr F.H."/>
            <person name="Franceschini L.M."/>
            <person name="Leite T.F."/>
            <person name="Margarido G.R.A."/>
            <person name="Almeida C.A."/>
            <person name="Ferrarezi J.A."/>
            <person name="Labate C.A."/>
        </authorList>
    </citation>
    <scope>NUCLEOTIDE SEQUENCE</scope>
    <source>
        <strain evidence="1">MF-1</strain>
    </source>
</reference>
<proteinExistence type="predicted"/>
<dbReference type="AlphaFoldDB" id="A0A9Q3FE30"/>
<protein>
    <submittedName>
        <fullName evidence="1">Uncharacterized protein</fullName>
    </submittedName>
</protein>
<dbReference type="InterPro" id="IPR043502">
    <property type="entry name" value="DNA/RNA_pol_sf"/>
</dbReference>
<dbReference type="InterPro" id="IPR043128">
    <property type="entry name" value="Rev_trsase/Diguanyl_cyclase"/>
</dbReference>
<accession>A0A9Q3FE30</accession>
<dbReference type="Gene3D" id="3.30.70.270">
    <property type="match status" value="1"/>
</dbReference>
<evidence type="ECO:0000313" key="1">
    <source>
        <dbReference type="EMBL" id="MBW0536587.1"/>
    </source>
</evidence>
<dbReference type="EMBL" id="AVOT02041298">
    <property type="protein sequence ID" value="MBW0536587.1"/>
    <property type="molecule type" value="Genomic_DNA"/>
</dbReference>